<dbReference type="KEGG" id="vg:3197390"/>
<accession>Q5ULI8</accession>
<keyword evidence="4" id="KW-1185">Reference proteome</keyword>
<dbReference type="GO" id="GO:0016788">
    <property type="term" value="F:hydrolase activity, acting on ester bonds"/>
    <property type="evidence" value="ECO:0007669"/>
    <property type="project" value="InterPro"/>
</dbReference>
<name>Q5ULI8_9CAUD</name>
<dbReference type="Pfam" id="PF07463">
    <property type="entry name" value="NUMOD4"/>
    <property type="match status" value="1"/>
</dbReference>
<dbReference type="Proteomes" id="UP000002117">
    <property type="component" value="Segment"/>
</dbReference>
<evidence type="ECO:0000313" key="4">
    <source>
        <dbReference type="Proteomes" id="UP000002117"/>
    </source>
</evidence>
<dbReference type="Pfam" id="PF13392">
    <property type="entry name" value="HNH_3"/>
    <property type="match status" value="1"/>
</dbReference>
<gene>
    <name evidence="3" type="ORF">orf126</name>
</gene>
<reference evidence="3 4" key="1">
    <citation type="journal article" date="2004" name="J. Bacteriol.">
        <title>Lactobacillus plantarum bacteriophage LP65: a new member of the SPO1-like genus of the family Myoviridae.</title>
        <authorList>
            <person name="Chibani-Chennoufi S."/>
            <person name="Dillmann M.L."/>
            <person name="Marvin-Guy L."/>
            <person name="Rami-Shojaei S."/>
            <person name="Brussow H."/>
        </authorList>
    </citation>
    <scope>NUCLEOTIDE SEQUENCE</scope>
</reference>
<protein>
    <submittedName>
        <fullName evidence="3">Orf126</fullName>
    </submittedName>
</protein>
<dbReference type="RefSeq" id="YP_164761.1">
    <property type="nucleotide sequence ID" value="NC_006565.1"/>
</dbReference>
<dbReference type="OrthoDB" id="21336at10239"/>
<sequence>MEEKEEWMPVIGYENSYLVSNLGRVKSLIRKTQQPGNMMAQAYVRHVGRKVYPEEFKKYHDYKRVNLWNTELEKGVNCLVHRLVWESFNGKIPDGLQVNHIDEIKDDNRLVNLNLMTAKENINWGTAIYRRVDKITPILSDMLVDLKNTDTTLEYVSGYTNYSTKCHFKCSVCGYETDVKPAVLIYKGGLCKACSGKNKSLKYTYTKEDAQVVLDSKFNKNISIISYNGIEETGTFKCNTCDQQYERVFSHQRGYTGNGCPYCLDKKPFTLNTHDALLAINKKFKGNITILSKEVNSNLDLCDFRCNTCGSVFKRVYGEEQRRKGNGCVNCERLAKLAKQFDKAKARLDAKFNGNIVFTDTQYAGSHGQSHFKCLACGTEFTKSYHAESALHGNGHPKCVKTE</sequence>
<dbReference type="EMBL" id="AY682195">
    <property type="protein sequence ID" value="AAV35946.1"/>
    <property type="molecule type" value="Genomic_DNA"/>
</dbReference>
<evidence type="ECO:0000259" key="2">
    <source>
        <dbReference type="Pfam" id="PF13392"/>
    </source>
</evidence>
<dbReference type="InterPro" id="IPR010902">
    <property type="entry name" value="NUMOD4"/>
</dbReference>
<organism evidence="3 4">
    <name type="scientific">Lactobacillus phage LP65</name>
    <dbReference type="NCBI Taxonomy" id="2892344"/>
    <lineage>
        <taxon>Viruses</taxon>
        <taxon>Duplodnaviria</taxon>
        <taxon>Heunggongvirae</taxon>
        <taxon>Uroviricota</taxon>
        <taxon>Caudoviricetes</taxon>
        <taxon>Herelleviridae</taxon>
        <taxon>Salchichonvirus</taxon>
        <taxon>Salchichonvirus LP65</taxon>
    </lineage>
</organism>
<feature type="domain" description="HNH nuclease" evidence="2">
    <location>
        <begin position="79"/>
        <end position="121"/>
    </location>
</feature>
<evidence type="ECO:0000259" key="1">
    <source>
        <dbReference type="Pfam" id="PF07463"/>
    </source>
</evidence>
<evidence type="ECO:0000313" key="3">
    <source>
        <dbReference type="EMBL" id="AAV35946.1"/>
    </source>
</evidence>
<proteinExistence type="predicted"/>
<dbReference type="InterPro" id="IPR003615">
    <property type="entry name" value="HNH_nuc"/>
</dbReference>
<dbReference type="Gene3D" id="3.90.75.20">
    <property type="match status" value="1"/>
</dbReference>
<dbReference type="InterPro" id="IPR044925">
    <property type="entry name" value="His-Me_finger_sf"/>
</dbReference>
<feature type="domain" description="NUMOD4" evidence="1">
    <location>
        <begin position="5"/>
        <end position="68"/>
    </location>
</feature>
<dbReference type="SUPFAM" id="SSF54060">
    <property type="entry name" value="His-Me finger endonucleases"/>
    <property type="match status" value="1"/>
</dbReference>